<evidence type="ECO:0000256" key="9">
    <source>
        <dbReference type="ARBA" id="ARBA00044542"/>
    </source>
</evidence>
<gene>
    <name evidence="13" type="ORF">HOLleu_12779</name>
</gene>
<dbReference type="EMBL" id="JAIZAY010000005">
    <property type="protein sequence ID" value="KAJ8041857.1"/>
    <property type="molecule type" value="Genomic_DNA"/>
</dbReference>
<feature type="signal peptide" evidence="10">
    <location>
        <begin position="1"/>
        <end position="16"/>
    </location>
</feature>
<evidence type="ECO:0000259" key="12">
    <source>
        <dbReference type="PROSITE" id="PS51194"/>
    </source>
</evidence>
<evidence type="ECO:0000256" key="8">
    <source>
        <dbReference type="ARBA" id="ARBA00034808"/>
    </source>
</evidence>
<dbReference type="InterPro" id="IPR011545">
    <property type="entry name" value="DEAD/DEAH_box_helicase_dom"/>
</dbReference>
<comment type="caution">
    <text evidence="13">The sequence shown here is derived from an EMBL/GenBank/DDBJ whole genome shotgun (WGS) entry which is preliminary data.</text>
</comment>
<dbReference type="Gene3D" id="3.40.50.300">
    <property type="entry name" value="P-loop containing nucleotide triphosphate hydrolases"/>
    <property type="match status" value="2"/>
</dbReference>
<dbReference type="PANTHER" id="PTHR13710">
    <property type="entry name" value="DNA HELICASE RECQ FAMILY MEMBER"/>
    <property type="match status" value="1"/>
</dbReference>
<keyword evidence="13" id="KW-0347">Helicase</keyword>
<keyword evidence="2" id="KW-0547">Nucleotide-binding</keyword>
<dbReference type="OrthoDB" id="10066805at2759"/>
<dbReference type="Proteomes" id="UP001152320">
    <property type="component" value="Chromosome 5"/>
</dbReference>
<sequence length="600" mass="67284">MHLIFHFISVSLPIMATSNDHLLQNAKEYACSKLQLKKFKAEQIKALDACMNRSDIFISLPTGFDKSLIFQGTPLCFDYINEKTGKFCDQNIKSLAIVIVPLKSLALDQVKRAELLGIEAAAMVSDSNDVMDRVCEGRYSLLFASPEVLLSSKGKELMMGTHVYHRLCCLFVDESHCIVKWGQSSGNTEAFRKYYGMIAELRSVMKLCTPVVAMTATATQLVRSKIVQALGMNSFVLIDSNPIVQNIKHIVITPSQNDYPKIFDWLCDEIVREKEQTERVLIFCQSRKDCSELYSLFCSKLPQALHHHFNMYHTNTENDIQEGIVKDFADVNGKVRVLVCTIAFGLGVNVKGVHTVIMYSTPCEIDDYVQLCGRGGRDGLQSISVTLKMSQTGRAVSKEMKDFTKTSGCRREILYKAFSEDSCPSVLGHNCCDNCSLHCSCAGTGCSAKPTLLEQKIASHQSECEIPIIQVSDDQYQKVKSELKEFQLQTVNNLSSDHVYSGTDLTNSLPSSTINHILANIHLSLSYSQFCQMHTFPNVEISQQVWAIREKHLKPCLVESQTTGKCLDDSSEQLEDSDDEEHFLEQLEYCKIHLPSSESD</sequence>
<dbReference type="GO" id="GO:0009378">
    <property type="term" value="F:four-way junction helicase activity"/>
    <property type="evidence" value="ECO:0007669"/>
    <property type="project" value="TreeGrafter"/>
</dbReference>
<dbReference type="SMART" id="SM00487">
    <property type="entry name" value="DEXDc"/>
    <property type="match status" value="1"/>
</dbReference>
<feature type="domain" description="Helicase ATP-binding" evidence="11">
    <location>
        <begin position="47"/>
        <end position="236"/>
    </location>
</feature>
<feature type="chain" id="PRO_5040118520" description="DNA 3'-5' helicase" evidence="10">
    <location>
        <begin position="17"/>
        <end position="600"/>
    </location>
</feature>
<dbReference type="SUPFAM" id="SSF52540">
    <property type="entry name" value="P-loop containing nucleoside triphosphate hydrolases"/>
    <property type="match status" value="1"/>
</dbReference>
<evidence type="ECO:0000256" key="7">
    <source>
        <dbReference type="ARBA" id="ARBA00034617"/>
    </source>
</evidence>
<dbReference type="EC" id="5.6.2.4" evidence="8"/>
<dbReference type="PROSITE" id="PS51192">
    <property type="entry name" value="HELICASE_ATP_BIND_1"/>
    <property type="match status" value="1"/>
</dbReference>
<dbReference type="InterPro" id="IPR014001">
    <property type="entry name" value="Helicase_ATP-bd"/>
</dbReference>
<keyword evidence="4" id="KW-0238">DNA-binding</keyword>
<comment type="catalytic activity">
    <reaction evidence="7">
        <text>Couples ATP hydrolysis with the unwinding of duplex DNA by translocating in the 3'-5' direction.</text>
        <dbReference type="EC" id="5.6.2.4"/>
    </reaction>
</comment>
<keyword evidence="14" id="KW-1185">Reference proteome</keyword>
<dbReference type="Pfam" id="PF00271">
    <property type="entry name" value="Helicase_C"/>
    <property type="match status" value="1"/>
</dbReference>
<dbReference type="GO" id="GO:0005694">
    <property type="term" value="C:chromosome"/>
    <property type="evidence" value="ECO:0007669"/>
    <property type="project" value="TreeGrafter"/>
</dbReference>
<dbReference type="InterPro" id="IPR027417">
    <property type="entry name" value="P-loop_NTPase"/>
</dbReference>
<evidence type="ECO:0000256" key="10">
    <source>
        <dbReference type="SAM" id="SignalP"/>
    </source>
</evidence>
<dbReference type="AlphaFoldDB" id="A0A9Q1CBH0"/>
<comment type="similarity">
    <text evidence="1">Belongs to the helicase family. RecQ subfamily.</text>
</comment>
<proteinExistence type="inferred from homology"/>
<dbReference type="GO" id="GO:0043138">
    <property type="term" value="F:3'-5' DNA helicase activity"/>
    <property type="evidence" value="ECO:0007669"/>
    <property type="project" value="UniProtKB-EC"/>
</dbReference>
<dbReference type="GO" id="GO:0005524">
    <property type="term" value="F:ATP binding"/>
    <property type="evidence" value="ECO:0007669"/>
    <property type="project" value="UniProtKB-KW"/>
</dbReference>
<evidence type="ECO:0000256" key="6">
    <source>
        <dbReference type="ARBA" id="ARBA00023242"/>
    </source>
</evidence>
<dbReference type="SMART" id="SM00490">
    <property type="entry name" value="HELICc"/>
    <property type="match status" value="1"/>
</dbReference>
<dbReference type="PROSITE" id="PS51194">
    <property type="entry name" value="HELICASE_CTER"/>
    <property type="match status" value="1"/>
</dbReference>
<evidence type="ECO:0000256" key="3">
    <source>
        <dbReference type="ARBA" id="ARBA00022840"/>
    </source>
</evidence>
<dbReference type="GO" id="GO:0005634">
    <property type="term" value="C:nucleus"/>
    <property type="evidence" value="ECO:0007669"/>
    <property type="project" value="TreeGrafter"/>
</dbReference>
<evidence type="ECO:0000259" key="11">
    <source>
        <dbReference type="PROSITE" id="PS51192"/>
    </source>
</evidence>
<feature type="domain" description="Helicase C-terminal" evidence="12">
    <location>
        <begin position="265"/>
        <end position="422"/>
    </location>
</feature>
<keyword evidence="10" id="KW-0732">Signal</keyword>
<evidence type="ECO:0000256" key="1">
    <source>
        <dbReference type="ARBA" id="ARBA00005446"/>
    </source>
</evidence>
<keyword evidence="5" id="KW-0413">Isomerase</keyword>
<evidence type="ECO:0000256" key="2">
    <source>
        <dbReference type="ARBA" id="ARBA00022741"/>
    </source>
</evidence>
<reference evidence="13" key="1">
    <citation type="submission" date="2021-10" db="EMBL/GenBank/DDBJ databases">
        <title>Tropical sea cucumber genome reveals ecological adaptation and Cuvierian tubules defense mechanism.</title>
        <authorList>
            <person name="Chen T."/>
        </authorList>
    </citation>
    <scope>NUCLEOTIDE SEQUENCE</scope>
    <source>
        <strain evidence="13">Nanhai2018</strain>
        <tissue evidence="13">Muscle</tissue>
    </source>
</reference>
<protein>
    <recommendedName>
        <fullName evidence="8">DNA 3'-5' helicase</fullName>
        <ecNumber evidence="8">5.6.2.4</ecNumber>
    </recommendedName>
    <alternativeName>
        <fullName evidence="9">DNA 3'-5' helicase BLM</fullName>
    </alternativeName>
</protein>
<accession>A0A9Q1CBH0</accession>
<evidence type="ECO:0000313" key="13">
    <source>
        <dbReference type="EMBL" id="KAJ8041857.1"/>
    </source>
</evidence>
<dbReference type="Pfam" id="PF00270">
    <property type="entry name" value="DEAD"/>
    <property type="match status" value="1"/>
</dbReference>
<evidence type="ECO:0000256" key="4">
    <source>
        <dbReference type="ARBA" id="ARBA00023125"/>
    </source>
</evidence>
<name>A0A9Q1CBH0_HOLLE</name>
<dbReference type="GO" id="GO:0003677">
    <property type="term" value="F:DNA binding"/>
    <property type="evidence" value="ECO:0007669"/>
    <property type="project" value="UniProtKB-KW"/>
</dbReference>
<keyword evidence="3" id="KW-0067">ATP-binding</keyword>
<dbReference type="GO" id="GO:0000724">
    <property type="term" value="P:double-strand break repair via homologous recombination"/>
    <property type="evidence" value="ECO:0007669"/>
    <property type="project" value="TreeGrafter"/>
</dbReference>
<evidence type="ECO:0000313" key="14">
    <source>
        <dbReference type="Proteomes" id="UP001152320"/>
    </source>
</evidence>
<dbReference type="PANTHER" id="PTHR13710:SF153">
    <property type="entry name" value="RECQ-LIKE DNA HELICASE BLM"/>
    <property type="match status" value="1"/>
</dbReference>
<organism evidence="13 14">
    <name type="scientific">Holothuria leucospilota</name>
    <name type="common">Black long sea cucumber</name>
    <name type="synonym">Mertensiothuria leucospilota</name>
    <dbReference type="NCBI Taxonomy" id="206669"/>
    <lineage>
        <taxon>Eukaryota</taxon>
        <taxon>Metazoa</taxon>
        <taxon>Echinodermata</taxon>
        <taxon>Eleutherozoa</taxon>
        <taxon>Echinozoa</taxon>
        <taxon>Holothuroidea</taxon>
        <taxon>Aspidochirotacea</taxon>
        <taxon>Aspidochirotida</taxon>
        <taxon>Holothuriidae</taxon>
        <taxon>Holothuria</taxon>
    </lineage>
</organism>
<dbReference type="GO" id="GO:0005737">
    <property type="term" value="C:cytoplasm"/>
    <property type="evidence" value="ECO:0007669"/>
    <property type="project" value="TreeGrafter"/>
</dbReference>
<evidence type="ECO:0000256" key="5">
    <source>
        <dbReference type="ARBA" id="ARBA00023235"/>
    </source>
</evidence>
<dbReference type="InterPro" id="IPR001650">
    <property type="entry name" value="Helicase_C-like"/>
</dbReference>
<keyword evidence="6" id="KW-0539">Nucleus</keyword>
<keyword evidence="13" id="KW-0378">Hydrolase</keyword>